<keyword evidence="2" id="KW-0472">Membrane</keyword>
<keyword evidence="6" id="KW-1185">Reference proteome</keyword>
<evidence type="ECO:0000256" key="1">
    <source>
        <dbReference type="ARBA" id="ARBA00004442"/>
    </source>
</evidence>
<evidence type="ECO:0000313" key="5">
    <source>
        <dbReference type="EMBL" id="SHJ76513.1"/>
    </source>
</evidence>
<organism evidence="5 6">
    <name type="scientific">Tangfeifania diversioriginum</name>
    <dbReference type="NCBI Taxonomy" id="1168035"/>
    <lineage>
        <taxon>Bacteria</taxon>
        <taxon>Pseudomonadati</taxon>
        <taxon>Bacteroidota</taxon>
        <taxon>Bacteroidia</taxon>
        <taxon>Marinilabiliales</taxon>
        <taxon>Prolixibacteraceae</taxon>
        <taxon>Tangfeifania</taxon>
    </lineage>
</organism>
<feature type="signal peptide" evidence="4">
    <location>
        <begin position="1"/>
        <end position="23"/>
    </location>
</feature>
<evidence type="ECO:0000256" key="2">
    <source>
        <dbReference type="ARBA" id="ARBA00023136"/>
    </source>
</evidence>
<keyword evidence="3" id="KW-0998">Cell outer membrane</keyword>
<dbReference type="STRING" id="1168035.SAMN05444280_12911"/>
<dbReference type="SUPFAM" id="SSF56935">
    <property type="entry name" value="Porins"/>
    <property type="match status" value="1"/>
</dbReference>
<feature type="chain" id="PRO_5012160969" description="TonB dependent receptor" evidence="4">
    <location>
        <begin position="24"/>
        <end position="600"/>
    </location>
</feature>
<name>A0A1M6LZR1_9BACT</name>
<accession>A0A1M6LZR1</accession>
<dbReference type="EMBL" id="FQZE01000029">
    <property type="protein sequence ID" value="SHJ76513.1"/>
    <property type="molecule type" value="Genomic_DNA"/>
</dbReference>
<keyword evidence="4" id="KW-0732">Signal</keyword>
<dbReference type="Gene3D" id="2.40.170.20">
    <property type="entry name" value="TonB-dependent receptor, beta-barrel domain"/>
    <property type="match status" value="1"/>
</dbReference>
<reference evidence="5 6" key="1">
    <citation type="submission" date="2016-11" db="EMBL/GenBank/DDBJ databases">
        <authorList>
            <person name="Jaros S."/>
            <person name="Januszkiewicz K."/>
            <person name="Wedrychowicz H."/>
        </authorList>
    </citation>
    <scope>NUCLEOTIDE SEQUENCE [LARGE SCALE GENOMIC DNA]</scope>
    <source>
        <strain evidence="5 6">DSM 27063</strain>
    </source>
</reference>
<dbReference type="Proteomes" id="UP000184050">
    <property type="component" value="Unassembled WGS sequence"/>
</dbReference>
<dbReference type="OrthoDB" id="1264254at2"/>
<proteinExistence type="predicted"/>
<evidence type="ECO:0000313" key="6">
    <source>
        <dbReference type="Proteomes" id="UP000184050"/>
    </source>
</evidence>
<dbReference type="RefSeq" id="WP_073172000.1">
    <property type="nucleotide sequence ID" value="NZ_FQZE01000029.1"/>
</dbReference>
<dbReference type="GO" id="GO:0009279">
    <property type="term" value="C:cell outer membrane"/>
    <property type="evidence" value="ECO:0007669"/>
    <property type="project" value="UniProtKB-SubCell"/>
</dbReference>
<comment type="subcellular location">
    <subcellularLocation>
        <location evidence="1">Cell outer membrane</location>
    </subcellularLocation>
</comment>
<dbReference type="AlphaFoldDB" id="A0A1M6LZR1"/>
<evidence type="ECO:0008006" key="7">
    <source>
        <dbReference type="Google" id="ProtNLM"/>
    </source>
</evidence>
<evidence type="ECO:0000256" key="4">
    <source>
        <dbReference type="SAM" id="SignalP"/>
    </source>
</evidence>
<sequence>MFRNKLKYILFSFFVTASTFAFAQQDTTLTQEVEVVKDYTPTISGANKISDMPRIEDEDQEKPSFTYSIFSQPIFNTFSVNTLKAATFSSEPDEPEGLGLVRAGVGNYNRPYAEVFFNSKNGRNTLFGLHGRHLSSHGKIKLEGDDRVKAPYSENEAEMFVKHLYRNAILSVNLKFDHEGFNYYGYPNEPVPEILLEEDHGINYFGSRQTFSKGTFNINLDNSMARNREFAFDFDFLYHYFGTKTDQREHYGNFTADVRKPFDSGEGLLKAGATFVQATDVFNRTLMEVGKDQQTWLTAQPAYRIGGDVANLKVGFKSWFVLDNDTNAVAKIAPDVRVNFAPVKEIINIFAGVDGNFINNHYSKIAYENPFVDPQHDVKNSFEKFHFYGGFDGKFATKTNFKIAVDYSMIKDQPLYYLFKYVYPDPGTVPAPSITDNDFDVLYDDLDLLKFNVEIFHAAFEKMNLLISGNYYVYKMKNQEEAWNMPQWDGKISAGYQVSKQLDVTADLFLTGQRKALILEHDGFDPRPVLSAKLLADPDVRQHSYNLPMVFDLNFNANYKITERFSVFAQLNNFGFQKYQRWLGYPVQSFNVLGGLSYAF</sequence>
<evidence type="ECO:0000256" key="3">
    <source>
        <dbReference type="ARBA" id="ARBA00023237"/>
    </source>
</evidence>
<protein>
    <recommendedName>
        <fullName evidence="7">TonB dependent receptor</fullName>
    </recommendedName>
</protein>
<dbReference type="InterPro" id="IPR036942">
    <property type="entry name" value="Beta-barrel_TonB_sf"/>
</dbReference>
<gene>
    <name evidence="5" type="ORF">SAMN05444280_12911</name>
</gene>